<feature type="transmembrane region" description="Helical" evidence="16">
    <location>
        <begin position="145"/>
        <end position="163"/>
    </location>
</feature>
<dbReference type="InterPro" id="IPR041027">
    <property type="entry name" value="FtsK_alpha"/>
</dbReference>
<dbReference type="Gene3D" id="3.40.50.300">
    <property type="entry name" value="P-loop containing nucleotide triphosphate hydrolases"/>
    <property type="match status" value="1"/>
</dbReference>
<feature type="compositionally biased region" description="Basic and acidic residues" evidence="15">
    <location>
        <begin position="735"/>
        <end position="750"/>
    </location>
</feature>
<feature type="compositionally biased region" description="Basic and acidic residues" evidence="15">
    <location>
        <begin position="764"/>
        <end position="777"/>
    </location>
</feature>
<feature type="compositionally biased region" description="Acidic residues" evidence="15">
    <location>
        <begin position="791"/>
        <end position="816"/>
    </location>
</feature>
<comment type="similarity">
    <text evidence="2">Belongs to the FtsK/SpoIIIE/SftA family.</text>
</comment>
<evidence type="ECO:0000256" key="14">
    <source>
        <dbReference type="PROSITE-ProRule" id="PRU00289"/>
    </source>
</evidence>
<feature type="domain" description="FtsK" evidence="17">
    <location>
        <begin position="384"/>
        <end position="576"/>
    </location>
</feature>
<dbReference type="InterPro" id="IPR036390">
    <property type="entry name" value="WH_DNA-bd_sf"/>
</dbReference>
<evidence type="ECO:0000256" key="16">
    <source>
        <dbReference type="SAM" id="Phobius"/>
    </source>
</evidence>
<dbReference type="SMART" id="SM00382">
    <property type="entry name" value="AAA"/>
    <property type="match status" value="1"/>
</dbReference>
<feature type="binding site" evidence="14">
    <location>
        <begin position="406"/>
        <end position="413"/>
    </location>
    <ligand>
        <name>ATP</name>
        <dbReference type="ChEBI" id="CHEBI:30616"/>
    </ligand>
</feature>
<comment type="subunit">
    <text evidence="13">Homohexamer. Forms a ring that surrounds DNA.</text>
</comment>
<dbReference type="Gene3D" id="3.30.980.40">
    <property type="match status" value="1"/>
</dbReference>
<dbReference type="Pfam" id="PF01580">
    <property type="entry name" value="FtsK_SpoIIIE"/>
    <property type="match status" value="1"/>
</dbReference>
<feature type="compositionally biased region" description="Basic and acidic residues" evidence="15">
    <location>
        <begin position="817"/>
        <end position="831"/>
    </location>
</feature>
<dbReference type="Gene3D" id="1.10.10.10">
    <property type="entry name" value="Winged helix-like DNA-binding domain superfamily/Winged helix DNA-binding domain"/>
    <property type="match status" value="1"/>
</dbReference>
<keyword evidence="10" id="KW-0238">DNA-binding</keyword>
<feature type="transmembrane region" description="Helical" evidence="16">
    <location>
        <begin position="90"/>
        <end position="109"/>
    </location>
</feature>
<evidence type="ECO:0000256" key="8">
    <source>
        <dbReference type="ARBA" id="ARBA00022840"/>
    </source>
</evidence>
<evidence type="ECO:0000256" key="10">
    <source>
        <dbReference type="ARBA" id="ARBA00023125"/>
    </source>
</evidence>
<accession>A0A0G0YY92</accession>
<dbReference type="SMART" id="SM00843">
    <property type="entry name" value="Ftsk_gamma"/>
    <property type="match status" value="1"/>
</dbReference>
<keyword evidence="8 14" id="KW-0067">ATP-binding</keyword>
<keyword evidence="4" id="KW-0132">Cell division</keyword>
<evidence type="ECO:0000256" key="15">
    <source>
        <dbReference type="SAM" id="MobiDB-lite"/>
    </source>
</evidence>
<evidence type="ECO:0000313" key="19">
    <source>
        <dbReference type="Proteomes" id="UP000034516"/>
    </source>
</evidence>
<keyword evidence="5 16" id="KW-0812">Transmembrane</keyword>
<protein>
    <submittedName>
        <fullName evidence="18">Translocase FtsK protein</fullName>
    </submittedName>
</protein>
<evidence type="ECO:0000256" key="11">
    <source>
        <dbReference type="ARBA" id="ARBA00023136"/>
    </source>
</evidence>
<dbReference type="PANTHER" id="PTHR22683">
    <property type="entry name" value="SPORULATION PROTEIN RELATED"/>
    <property type="match status" value="1"/>
</dbReference>
<organism evidence="18 19">
    <name type="scientific">Candidatus Kuenenbacteria bacterium GW2011_GWA2_42_15</name>
    <dbReference type="NCBI Taxonomy" id="1618677"/>
    <lineage>
        <taxon>Bacteria</taxon>
        <taxon>Candidatus Kueneniibacteriota</taxon>
    </lineage>
</organism>
<dbReference type="InterPro" id="IPR018541">
    <property type="entry name" value="Ftsk_gamma"/>
</dbReference>
<keyword evidence="3" id="KW-1003">Cell membrane</keyword>
<evidence type="ECO:0000256" key="4">
    <source>
        <dbReference type="ARBA" id="ARBA00022618"/>
    </source>
</evidence>
<keyword evidence="7" id="KW-0159">Chromosome partition</keyword>
<sequence>MVKKRSGRLGFDELLPGVEPPTRKGILIVVLMALAFLSLLSIFDLAGTFGRYVYYILKLVFGWGFWIFPLILILASYFSLKPAHNFFKGANWLGMTLSVFGYSGLFHLFRNPEMMSLSLKSGTGGGYVGYLILWPFLELIGMGRWGSLVVMLAMLIVGILLLFNTTLENLIERLTLKSARQKVNEFISYRRLKKIGREAEGQEEAGVDLDFEGREIADIKEEKGNDESQEAIMSDSDGQDAEEAVARGRARKKYPKIILPLELLSNKAGKPTAGDIAFCQEKIKKTLANFGIEVEMVGIAIGPTVTQYTFRPADGVKLSRILGLSNDLALALAAHPIRIEAPIPGKSLVGVEVPNSKIAIVPLRQVLESPVFKERKSSLTIALGQDVAGNACLADLARLPHLLVAGATNSGKTVCLNSIIISLLYQNQPDELKFILVDPKRVEMTSYNNIPYLLTPVVTEVKKTINALKWTISEMERRFHILSNASKRNIQSYNVTHPNDKLPYIVFIIDELATLMSVAGAEVEAAIIRLAQMARAVGIHLILATQRPSVDIITGLIKANITARIAFSVASLMDSRTILDFSGAEKLLGRGDMLYTSAELSKPKRIQGAFCSDEDIEHAVAYLKEAGLPDYVDEVTERQMTLGLGGIVLNESDGDDDLLDEARDIVLNEKKASASYLQRRLRIGYARAARILDLLEQQGVVGPADGAKPREILIKKGEKSLAEQADEILLGQENNRSRNQEIKKSRKQENNRYLVQDDDATAGEMKERGEIEGKDINEQAAVENMDGQAEGIEEDDKDMGDDSVVEETEEFDEAEVEEIKADGAGEDKYNF</sequence>
<dbReference type="GO" id="GO:0005886">
    <property type="term" value="C:plasma membrane"/>
    <property type="evidence" value="ECO:0007669"/>
    <property type="project" value="UniProtKB-SubCell"/>
</dbReference>
<dbReference type="Pfam" id="PF09397">
    <property type="entry name" value="FtsK_gamma"/>
    <property type="match status" value="1"/>
</dbReference>
<evidence type="ECO:0000256" key="13">
    <source>
        <dbReference type="ARBA" id="ARBA00025923"/>
    </source>
</evidence>
<evidence type="ECO:0000256" key="2">
    <source>
        <dbReference type="ARBA" id="ARBA00006474"/>
    </source>
</evidence>
<dbReference type="GO" id="GO:0005524">
    <property type="term" value="F:ATP binding"/>
    <property type="evidence" value="ECO:0007669"/>
    <property type="project" value="UniProtKB-UniRule"/>
</dbReference>
<dbReference type="SUPFAM" id="SSF52540">
    <property type="entry name" value="P-loop containing nucleoside triphosphate hydrolases"/>
    <property type="match status" value="1"/>
</dbReference>
<comment type="caution">
    <text evidence="18">The sequence shown here is derived from an EMBL/GenBank/DDBJ whole genome shotgun (WGS) entry which is preliminary data.</text>
</comment>
<evidence type="ECO:0000256" key="3">
    <source>
        <dbReference type="ARBA" id="ARBA00022475"/>
    </source>
</evidence>
<name>A0A0G0YY92_9BACT</name>
<dbReference type="InterPro" id="IPR027417">
    <property type="entry name" value="P-loop_NTPase"/>
</dbReference>
<evidence type="ECO:0000259" key="17">
    <source>
        <dbReference type="PROSITE" id="PS50901"/>
    </source>
</evidence>
<dbReference type="CDD" id="cd01127">
    <property type="entry name" value="TrwB_TraG_TraD_VirD4"/>
    <property type="match status" value="1"/>
</dbReference>
<reference evidence="18 19" key="1">
    <citation type="journal article" date="2015" name="Nature">
        <title>rRNA introns, odd ribosomes, and small enigmatic genomes across a large radiation of phyla.</title>
        <authorList>
            <person name="Brown C.T."/>
            <person name="Hug L.A."/>
            <person name="Thomas B.C."/>
            <person name="Sharon I."/>
            <person name="Castelle C.J."/>
            <person name="Singh A."/>
            <person name="Wilkins M.J."/>
            <person name="Williams K.H."/>
            <person name="Banfield J.F."/>
        </authorList>
    </citation>
    <scope>NUCLEOTIDE SEQUENCE [LARGE SCALE GENOMIC DNA]</scope>
</reference>
<dbReference type="InterPro" id="IPR036388">
    <property type="entry name" value="WH-like_DNA-bd_sf"/>
</dbReference>
<dbReference type="GO" id="GO:0007059">
    <property type="term" value="P:chromosome segregation"/>
    <property type="evidence" value="ECO:0007669"/>
    <property type="project" value="UniProtKB-KW"/>
</dbReference>
<keyword evidence="12" id="KW-0131">Cell cycle</keyword>
<proteinExistence type="inferred from homology"/>
<dbReference type="GO" id="GO:0051301">
    <property type="term" value="P:cell division"/>
    <property type="evidence" value="ECO:0007669"/>
    <property type="project" value="UniProtKB-KW"/>
</dbReference>
<feature type="region of interest" description="Disordered" evidence="15">
    <location>
        <begin position="732"/>
        <end position="831"/>
    </location>
</feature>
<dbReference type="PROSITE" id="PS50901">
    <property type="entry name" value="FTSK"/>
    <property type="match status" value="1"/>
</dbReference>
<dbReference type="InterPro" id="IPR002543">
    <property type="entry name" value="FtsK_dom"/>
</dbReference>
<dbReference type="InterPro" id="IPR050206">
    <property type="entry name" value="FtsK/SpoIIIE/SftA"/>
</dbReference>
<evidence type="ECO:0000256" key="12">
    <source>
        <dbReference type="ARBA" id="ARBA00023306"/>
    </source>
</evidence>
<dbReference type="Pfam" id="PF13491">
    <property type="entry name" value="FtsK_4TM"/>
    <property type="match status" value="1"/>
</dbReference>
<keyword evidence="9 16" id="KW-1133">Transmembrane helix</keyword>
<keyword evidence="11 16" id="KW-0472">Membrane</keyword>
<dbReference type="SUPFAM" id="SSF46785">
    <property type="entry name" value="Winged helix' DNA-binding domain"/>
    <property type="match status" value="1"/>
</dbReference>
<gene>
    <name evidence="18" type="ORF">UV02_C0025G0007</name>
</gene>
<evidence type="ECO:0000256" key="1">
    <source>
        <dbReference type="ARBA" id="ARBA00004651"/>
    </source>
</evidence>
<evidence type="ECO:0000256" key="7">
    <source>
        <dbReference type="ARBA" id="ARBA00022829"/>
    </source>
</evidence>
<dbReference type="AlphaFoldDB" id="A0A0G0YY92"/>
<evidence type="ECO:0000256" key="9">
    <source>
        <dbReference type="ARBA" id="ARBA00022989"/>
    </source>
</evidence>
<evidence type="ECO:0000256" key="5">
    <source>
        <dbReference type="ARBA" id="ARBA00022692"/>
    </source>
</evidence>
<feature type="transmembrane region" description="Helical" evidence="16">
    <location>
        <begin position="52"/>
        <end position="78"/>
    </location>
</feature>
<comment type="subcellular location">
    <subcellularLocation>
        <location evidence="1">Cell membrane</location>
        <topology evidence="1">Multi-pass membrane protein</topology>
    </subcellularLocation>
</comment>
<keyword evidence="6 14" id="KW-0547">Nucleotide-binding</keyword>
<dbReference type="Pfam" id="PF17854">
    <property type="entry name" value="FtsK_alpha"/>
    <property type="match status" value="1"/>
</dbReference>
<evidence type="ECO:0000313" key="18">
    <source>
        <dbReference type="EMBL" id="KKS41567.1"/>
    </source>
</evidence>
<dbReference type="PANTHER" id="PTHR22683:SF41">
    <property type="entry name" value="DNA TRANSLOCASE FTSK"/>
    <property type="match status" value="1"/>
</dbReference>
<feature type="transmembrane region" description="Helical" evidence="16">
    <location>
        <begin position="25"/>
        <end position="46"/>
    </location>
</feature>
<dbReference type="Proteomes" id="UP000034516">
    <property type="component" value="Unassembled WGS sequence"/>
</dbReference>
<dbReference type="InterPro" id="IPR025199">
    <property type="entry name" value="FtsK_4TM"/>
</dbReference>
<evidence type="ECO:0000256" key="6">
    <source>
        <dbReference type="ARBA" id="ARBA00022741"/>
    </source>
</evidence>
<dbReference type="PATRIC" id="fig|1618677.3.peg.476"/>
<dbReference type="GO" id="GO:0003677">
    <property type="term" value="F:DNA binding"/>
    <property type="evidence" value="ECO:0007669"/>
    <property type="project" value="UniProtKB-KW"/>
</dbReference>
<dbReference type="EMBL" id="LCCW01000025">
    <property type="protein sequence ID" value="KKS41567.1"/>
    <property type="molecule type" value="Genomic_DNA"/>
</dbReference>
<dbReference type="InterPro" id="IPR003593">
    <property type="entry name" value="AAA+_ATPase"/>
</dbReference>